<keyword evidence="3" id="KW-1185">Reference proteome</keyword>
<dbReference type="RefSeq" id="WP_343908859.1">
    <property type="nucleotide sequence ID" value="NZ_BAAAJE010000018.1"/>
</dbReference>
<sequence length="183" mass="19888">MRITTTTAALAAAALAVLVAAPAHAERYGVDDPQDTWHGSDIRDLSVHNGQEDLVITTTHDNLVRRASSGSALTIYLDTDRDHRGPEYVFAAGLFDGTDYLLSETDGFGPKKWGDAVENGDYILHIGYRKDRARVKIDQATIGSPDAVRVAVRASGTRTDGTSHGLVDWVGKPRQFSPWIDRG</sequence>
<reference evidence="2 3" key="1">
    <citation type="journal article" date="2019" name="Int. J. Syst. Evol. Microbiol.">
        <title>The Global Catalogue of Microorganisms (GCM) 10K type strain sequencing project: providing services to taxonomists for standard genome sequencing and annotation.</title>
        <authorList>
            <consortium name="The Broad Institute Genomics Platform"/>
            <consortium name="The Broad Institute Genome Sequencing Center for Infectious Disease"/>
            <person name="Wu L."/>
            <person name="Ma J."/>
        </authorList>
    </citation>
    <scope>NUCLEOTIDE SEQUENCE [LARGE SCALE GENOMIC DNA]</scope>
    <source>
        <strain evidence="2 3">JCM 11813</strain>
    </source>
</reference>
<organism evidence="2 3">
    <name type="scientific">Nocardioides aquiterrae</name>
    <dbReference type="NCBI Taxonomy" id="203799"/>
    <lineage>
        <taxon>Bacteria</taxon>
        <taxon>Bacillati</taxon>
        <taxon>Actinomycetota</taxon>
        <taxon>Actinomycetes</taxon>
        <taxon>Propionibacteriales</taxon>
        <taxon>Nocardioidaceae</taxon>
        <taxon>Nocardioides</taxon>
    </lineage>
</organism>
<gene>
    <name evidence="2" type="ORF">GCM10009606_34570</name>
</gene>
<dbReference type="EMBL" id="BAAAJE010000018">
    <property type="protein sequence ID" value="GAA1153213.1"/>
    <property type="molecule type" value="Genomic_DNA"/>
</dbReference>
<keyword evidence="1" id="KW-0732">Signal</keyword>
<evidence type="ECO:0000256" key="1">
    <source>
        <dbReference type="SAM" id="SignalP"/>
    </source>
</evidence>
<dbReference type="Proteomes" id="UP001499979">
    <property type="component" value="Unassembled WGS sequence"/>
</dbReference>
<evidence type="ECO:0000313" key="3">
    <source>
        <dbReference type="Proteomes" id="UP001499979"/>
    </source>
</evidence>
<proteinExistence type="predicted"/>
<protein>
    <submittedName>
        <fullName evidence="2">Uncharacterized protein</fullName>
    </submittedName>
</protein>
<name>A0ABN1UJ11_9ACTN</name>
<accession>A0ABN1UJ11</accession>
<comment type="caution">
    <text evidence="2">The sequence shown here is derived from an EMBL/GenBank/DDBJ whole genome shotgun (WGS) entry which is preliminary data.</text>
</comment>
<feature type="chain" id="PRO_5045943026" evidence="1">
    <location>
        <begin position="26"/>
        <end position="183"/>
    </location>
</feature>
<feature type="signal peptide" evidence="1">
    <location>
        <begin position="1"/>
        <end position="25"/>
    </location>
</feature>
<evidence type="ECO:0000313" key="2">
    <source>
        <dbReference type="EMBL" id="GAA1153213.1"/>
    </source>
</evidence>